<accession>A0A9W3HCE6</accession>
<reference evidence="2" key="1">
    <citation type="submission" date="2025-08" db="UniProtKB">
        <authorList>
            <consortium name="RefSeq"/>
        </authorList>
    </citation>
    <scope>IDENTIFICATION</scope>
    <source>
        <tissue evidence="2">Blood</tissue>
    </source>
</reference>
<dbReference type="GO" id="GO:0030866">
    <property type="term" value="P:cortical actin cytoskeleton organization"/>
    <property type="evidence" value="ECO:0007669"/>
    <property type="project" value="TreeGrafter"/>
</dbReference>
<dbReference type="AlphaFoldDB" id="A0A9W3HCE6"/>
<proteinExistence type="predicted"/>
<protein>
    <submittedName>
        <fullName evidence="2">FH1/FH2 domain-containing protein 3-like</fullName>
    </submittedName>
</protein>
<dbReference type="InterPro" id="IPR011989">
    <property type="entry name" value="ARM-like"/>
</dbReference>
<dbReference type="Gene3D" id="1.25.10.10">
    <property type="entry name" value="Leucine-rich Repeat Variant"/>
    <property type="match status" value="1"/>
</dbReference>
<dbReference type="PANTHER" id="PTHR45920">
    <property type="entry name" value="FORMIN HOMOLOGY 2 DOMAIN CONTAINING, ISOFORM I"/>
    <property type="match status" value="1"/>
</dbReference>
<dbReference type="InterPro" id="IPR041387">
    <property type="entry name" value="FHOD1_GBD_N"/>
</dbReference>
<dbReference type="GO" id="GO:0005737">
    <property type="term" value="C:cytoplasm"/>
    <property type="evidence" value="ECO:0007669"/>
    <property type="project" value="TreeGrafter"/>
</dbReference>
<evidence type="ECO:0000313" key="2">
    <source>
        <dbReference type="RefSeq" id="XP_045366769.1"/>
    </source>
</evidence>
<dbReference type="GO" id="GO:0005856">
    <property type="term" value="C:cytoskeleton"/>
    <property type="evidence" value="ECO:0007669"/>
    <property type="project" value="TreeGrafter"/>
</dbReference>
<dbReference type="RefSeq" id="XP_045366769.1">
    <property type="nucleotide sequence ID" value="XM_045510813.1"/>
</dbReference>
<dbReference type="GO" id="GO:0051015">
    <property type="term" value="F:actin filament binding"/>
    <property type="evidence" value="ECO:0007669"/>
    <property type="project" value="TreeGrafter"/>
</dbReference>
<dbReference type="GO" id="GO:0055003">
    <property type="term" value="P:cardiac myofibril assembly"/>
    <property type="evidence" value="ECO:0007669"/>
    <property type="project" value="TreeGrafter"/>
</dbReference>
<feature type="domain" description="FHOD1 N-terminal GTPase-binding" evidence="1">
    <location>
        <begin position="49"/>
        <end position="83"/>
    </location>
</feature>
<gene>
    <name evidence="2" type="primary">LOC105062819</name>
</gene>
<evidence type="ECO:0000259" key="1">
    <source>
        <dbReference type="Pfam" id="PF18382"/>
    </source>
</evidence>
<name>A0A9W3HCE6_CAMBA</name>
<dbReference type="PANTHER" id="PTHR45920:SF3">
    <property type="entry name" value="FH1_FH2 DOMAIN-CONTAINING PROTEIN 3"/>
    <property type="match status" value="1"/>
</dbReference>
<dbReference type="GO" id="GO:0045214">
    <property type="term" value="P:sarcomere organization"/>
    <property type="evidence" value="ECO:0007669"/>
    <property type="project" value="TreeGrafter"/>
</dbReference>
<sequence length="202" mass="22743">MQSVVIENVTLIYMTCIQIPAPPFTSCDIGDLSVQIQEQAGPNGLFLLQLDDCTLQLSHNGTYLDLEATLAEQRDELEGFQDDAGRGKKHSIILRTQLSVRVHACIEKLYNSSGRDLRRALFSLKQIFQDDKDLVHEFVVAEGLTCLIKVGAEADQNYQNYILRGKLRWAWGSQPLLQGRLWVASRNSNTESSLKDVDYGVR</sequence>
<dbReference type="Pfam" id="PF18382">
    <property type="entry name" value="Formin_GBD_N"/>
    <property type="match status" value="1"/>
</dbReference>
<organism evidence="2">
    <name type="scientific">Camelus bactrianus</name>
    <name type="common">Bactrian camel</name>
    <dbReference type="NCBI Taxonomy" id="9837"/>
    <lineage>
        <taxon>Eukaryota</taxon>
        <taxon>Metazoa</taxon>
        <taxon>Chordata</taxon>
        <taxon>Craniata</taxon>
        <taxon>Vertebrata</taxon>
        <taxon>Euteleostomi</taxon>
        <taxon>Mammalia</taxon>
        <taxon>Eutheria</taxon>
        <taxon>Laurasiatheria</taxon>
        <taxon>Artiodactyla</taxon>
        <taxon>Tylopoda</taxon>
        <taxon>Camelidae</taxon>
        <taxon>Camelus</taxon>
    </lineage>
</organism>